<sequence length="388" mass="42790">MNTGAVGRLPRISAMQFATMITSGYIALGIFYFPRQAIANAGRAGLWSIILDGIITWVLMHLIFRVNRLVPNETLTSFAPKILSKPIGFVMGVYTIVYHVILAIAAVALFGFVLGDIFLPLTPIWVIVGALVMTSVYMGWGGTAGLARTLQAGYTPVAILTLLTGLATSLLVRHPVLLLPPKDFPIVPILRGAWQEYIIFIGFQLTVTLYPFIRNEQRKQAEKYSYIALGIVIAILVIEYEVEIATFGPYYITQLRWPLVSLMRILSVQGFFIDKFGLLVVALWTIIVAGFVAVRLWCLSHDVMAMFQLKGGVAYHIVLIVSGLALILGSAMIPNAQFDEILNERYLIPAGVVYLIGIPLVILPVAYFRRTAVQKIRNQAEATPPPIG</sequence>
<keyword evidence="7 8" id="KW-0472">Membrane</keyword>
<feature type="transmembrane region" description="Helical" evidence="8">
    <location>
        <begin position="192"/>
        <end position="213"/>
    </location>
</feature>
<dbReference type="AlphaFoldDB" id="A0A2T2XKE5"/>
<dbReference type="Proteomes" id="UP000242972">
    <property type="component" value="Unassembled WGS sequence"/>
</dbReference>
<feature type="transmembrane region" description="Helical" evidence="8">
    <location>
        <begin position="45"/>
        <end position="66"/>
    </location>
</feature>
<dbReference type="EMBL" id="PXYW01000005">
    <property type="protein sequence ID" value="PSR34963.1"/>
    <property type="molecule type" value="Genomic_DNA"/>
</dbReference>
<reference evidence="9 10" key="1">
    <citation type="journal article" date="2014" name="BMC Genomics">
        <title>Comparison of environmental and isolate Sulfobacillus genomes reveals diverse carbon, sulfur, nitrogen, and hydrogen metabolisms.</title>
        <authorList>
            <person name="Justice N.B."/>
            <person name="Norman A."/>
            <person name="Brown C.T."/>
            <person name="Singh A."/>
            <person name="Thomas B.C."/>
            <person name="Banfield J.F."/>
        </authorList>
    </citation>
    <scope>NUCLEOTIDE SEQUENCE [LARGE SCALE GENOMIC DNA]</scope>
    <source>
        <strain evidence="9">AMDSBA4</strain>
    </source>
</reference>
<comment type="similarity">
    <text evidence="2">Belongs to the amino acid-polyamine-organocation (APC) superfamily. Spore germination protein (SGP) (TC 2.A.3.9) family.</text>
</comment>
<evidence type="ECO:0000256" key="6">
    <source>
        <dbReference type="ARBA" id="ARBA00022989"/>
    </source>
</evidence>
<evidence type="ECO:0000256" key="7">
    <source>
        <dbReference type="ARBA" id="ARBA00023136"/>
    </source>
</evidence>
<evidence type="ECO:0000256" key="2">
    <source>
        <dbReference type="ARBA" id="ARBA00007998"/>
    </source>
</evidence>
<keyword evidence="5 8" id="KW-0812">Transmembrane</keyword>
<gene>
    <name evidence="9" type="ORF">C7B46_03360</name>
</gene>
<dbReference type="PANTHER" id="PTHR34975:SF2">
    <property type="entry name" value="SPORE GERMINATION PROTEIN A2"/>
    <property type="match status" value="1"/>
</dbReference>
<keyword evidence="4" id="KW-0309">Germination</keyword>
<evidence type="ECO:0000256" key="4">
    <source>
        <dbReference type="ARBA" id="ARBA00022544"/>
    </source>
</evidence>
<dbReference type="InterPro" id="IPR004761">
    <property type="entry name" value="Spore_GerAB"/>
</dbReference>
<keyword evidence="6 8" id="KW-1133">Transmembrane helix</keyword>
<name>A0A2T2XKE5_9FIRM</name>
<evidence type="ECO:0000256" key="8">
    <source>
        <dbReference type="SAM" id="Phobius"/>
    </source>
</evidence>
<evidence type="ECO:0000256" key="3">
    <source>
        <dbReference type="ARBA" id="ARBA00022448"/>
    </source>
</evidence>
<feature type="transmembrane region" description="Helical" evidence="8">
    <location>
        <begin position="346"/>
        <end position="368"/>
    </location>
</feature>
<comment type="subcellular location">
    <subcellularLocation>
        <location evidence="1">Membrane</location>
        <topology evidence="1">Multi-pass membrane protein</topology>
    </subcellularLocation>
</comment>
<evidence type="ECO:0000256" key="1">
    <source>
        <dbReference type="ARBA" id="ARBA00004141"/>
    </source>
</evidence>
<keyword evidence="3" id="KW-0813">Transport</keyword>
<proteinExistence type="inferred from homology"/>
<feature type="transmembrane region" description="Helical" evidence="8">
    <location>
        <begin position="225"/>
        <end position="252"/>
    </location>
</feature>
<feature type="transmembrane region" description="Helical" evidence="8">
    <location>
        <begin position="313"/>
        <end position="334"/>
    </location>
</feature>
<dbReference type="PANTHER" id="PTHR34975">
    <property type="entry name" value="SPORE GERMINATION PROTEIN A2"/>
    <property type="match status" value="1"/>
</dbReference>
<feature type="transmembrane region" description="Helical" evidence="8">
    <location>
        <begin position="117"/>
        <end position="140"/>
    </location>
</feature>
<evidence type="ECO:0000313" key="9">
    <source>
        <dbReference type="EMBL" id="PSR34963.1"/>
    </source>
</evidence>
<organism evidence="9 10">
    <name type="scientific">Sulfobacillus benefaciens</name>
    <dbReference type="NCBI Taxonomy" id="453960"/>
    <lineage>
        <taxon>Bacteria</taxon>
        <taxon>Bacillati</taxon>
        <taxon>Bacillota</taxon>
        <taxon>Clostridia</taxon>
        <taxon>Eubacteriales</taxon>
        <taxon>Clostridiales Family XVII. Incertae Sedis</taxon>
        <taxon>Sulfobacillus</taxon>
    </lineage>
</organism>
<dbReference type="GO" id="GO:0009847">
    <property type="term" value="P:spore germination"/>
    <property type="evidence" value="ECO:0007669"/>
    <property type="project" value="InterPro"/>
</dbReference>
<evidence type="ECO:0000313" key="10">
    <source>
        <dbReference type="Proteomes" id="UP000242972"/>
    </source>
</evidence>
<evidence type="ECO:0000256" key="5">
    <source>
        <dbReference type="ARBA" id="ARBA00022692"/>
    </source>
</evidence>
<feature type="transmembrane region" description="Helical" evidence="8">
    <location>
        <begin position="152"/>
        <end position="172"/>
    </location>
</feature>
<accession>A0A2T2XKE5</accession>
<feature type="transmembrane region" description="Helical" evidence="8">
    <location>
        <begin position="87"/>
        <end position="111"/>
    </location>
</feature>
<feature type="transmembrane region" description="Helical" evidence="8">
    <location>
        <begin position="12"/>
        <end position="33"/>
    </location>
</feature>
<protein>
    <submittedName>
        <fullName evidence="9">Spore gernimation protein</fullName>
    </submittedName>
</protein>
<dbReference type="Pfam" id="PF03845">
    <property type="entry name" value="Spore_permease"/>
    <property type="match status" value="1"/>
</dbReference>
<dbReference type="GO" id="GO:0016020">
    <property type="term" value="C:membrane"/>
    <property type="evidence" value="ECO:0007669"/>
    <property type="project" value="UniProtKB-SubCell"/>
</dbReference>
<feature type="transmembrane region" description="Helical" evidence="8">
    <location>
        <begin position="272"/>
        <end position="293"/>
    </location>
</feature>
<comment type="caution">
    <text evidence="9">The sequence shown here is derived from an EMBL/GenBank/DDBJ whole genome shotgun (WGS) entry which is preliminary data.</text>
</comment>